<dbReference type="Gene3D" id="3.40.50.720">
    <property type="entry name" value="NAD(P)-binding Rossmann-like Domain"/>
    <property type="match status" value="1"/>
</dbReference>
<sequence>MQAHFADRLFDLSGHAALVTGASGGLGRHFALTLARAGAAVAVAARRADKLAELVAEIRDSGGRAVAVGMDVAARPSIEAALDAAAAQLGTIDIIVNNAGVTATRRVLEYGDDDWNAVMDTNLRGAWIVAQEAAKRLVAAGQPGNIVNISSIYASRVSPGVVPYTVSKAGLKHLTKVLALEFARFGIRVNAIAPGYVATDLNRDFLASEAGQRLRARVPAQRFGEQHELDGPLLLLASGAGAYISGAEIVVDGGHLCNTL</sequence>
<dbReference type="InterPro" id="IPR036291">
    <property type="entry name" value="NAD(P)-bd_dom_sf"/>
</dbReference>
<name>A0A6M2BQJ6_9GAMM</name>
<dbReference type="SUPFAM" id="SSF51735">
    <property type="entry name" value="NAD(P)-binding Rossmann-fold domains"/>
    <property type="match status" value="1"/>
</dbReference>
<comment type="caution">
    <text evidence="2">The sequence shown here is derived from an EMBL/GenBank/DDBJ whole genome shotgun (WGS) entry which is preliminary data.</text>
</comment>
<dbReference type="FunFam" id="3.40.50.720:FF:000084">
    <property type="entry name" value="Short-chain dehydrogenase reductase"/>
    <property type="match status" value="1"/>
</dbReference>
<dbReference type="Proteomes" id="UP000472676">
    <property type="component" value="Unassembled WGS sequence"/>
</dbReference>
<dbReference type="AlphaFoldDB" id="A0A6M2BQJ6"/>
<dbReference type="PROSITE" id="PS00061">
    <property type="entry name" value="ADH_SHORT"/>
    <property type="match status" value="1"/>
</dbReference>
<comment type="similarity">
    <text evidence="1">Belongs to the short-chain dehydrogenases/reductases (SDR) family.</text>
</comment>
<keyword evidence="3" id="KW-1185">Reference proteome</keyword>
<evidence type="ECO:0000256" key="1">
    <source>
        <dbReference type="ARBA" id="ARBA00006484"/>
    </source>
</evidence>
<evidence type="ECO:0000313" key="3">
    <source>
        <dbReference type="Proteomes" id="UP000472676"/>
    </source>
</evidence>
<reference evidence="2 3" key="1">
    <citation type="journal article" date="2014" name="Int. J. Syst. Evol. Microbiol.">
        <title>Solimonas terrae sp. nov., isolated from soil.</title>
        <authorList>
            <person name="Kim S.J."/>
            <person name="Moon J.Y."/>
            <person name="Weon H.Y."/>
            <person name="Ahn J.H."/>
            <person name="Chen W.M."/>
            <person name="Kwon S.W."/>
        </authorList>
    </citation>
    <scope>NUCLEOTIDE SEQUENCE [LARGE SCALE GENOMIC DNA]</scope>
    <source>
        <strain evidence="2 3">KIS83-12</strain>
    </source>
</reference>
<dbReference type="GO" id="GO:0016616">
    <property type="term" value="F:oxidoreductase activity, acting on the CH-OH group of donors, NAD or NADP as acceptor"/>
    <property type="evidence" value="ECO:0007669"/>
    <property type="project" value="TreeGrafter"/>
</dbReference>
<dbReference type="GO" id="GO:0030497">
    <property type="term" value="P:fatty acid elongation"/>
    <property type="evidence" value="ECO:0007669"/>
    <property type="project" value="TreeGrafter"/>
</dbReference>
<dbReference type="PANTHER" id="PTHR42760">
    <property type="entry name" value="SHORT-CHAIN DEHYDROGENASES/REDUCTASES FAMILY MEMBER"/>
    <property type="match status" value="1"/>
</dbReference>
<dbReference type="EMBL" id="JAAMOW010000003">
    <property type="protein sequence ID" value="NGY04349.1"/>
    <property type="molecule type" value="Genomic_DNA"/>
</dbReference>
<dbReference type="InterPro" id="IPR002347">
    <property type="entry name" value="SDR_fam"/>
</dbReference>
<dbReference type="RefSeq" id="WP_166253565.1">
    <property type="nucleotide sequence ID" value="NZ_JAAMOW010000003.1"/>
</dbReference>
<dbReference type="Pfam" id="PF13561">
    <property type="entry name" value="adh_short_C2"/>
    <property type="match status" value="1"/>
</dbReference>
<protein>
    <submittedName>
        <fullName evidence="2">SDR family oxidoreductase</fullName>
    </submittedName>
</protein>
<dbReference type="PANTHER" id="PTHR42760:SF135">
    <property type="entry name" value="BLL7886 PROTEIN"/>
    <property type="match status" value="1"/>
</dbReference>
<organism evidence="2 3">
    <name type="scientific">Solimonas terrae</name>
    <dbReference type="NCBI Taxonomy" id="1396819"/>
    <lineage>
        <taxon>Bacteria</taxon>
        <taxon>Pseudomonadati</taxon>
        <taxon>Pseudomonadota</taxon>
        <taxon>Gammaproteobacteria</taxon>
        <taxon>Nevskiales</taxon>
        <taxon>Nevskiaceae</taxon>
        <taxon>Solimonas</taxon>
    </lineage>
</organism>
<accession>A0A6M2BQJ6</accession>
<gene>
    <name evidence="2" type="ORF">G7Y85_06210</name>
</gene>
<dbReference type="PRINTS" id="PR00080">
    <property type="entry name" value="SDRFAMILY"/>
</dbReference>
<evidence type="ECO:0000313" key="2">
    <source>
        <dbReference type="EMBL" id="NGY04349.1"/>
    </source>
</evidence>
<dbReference type="InterPro" id="IPR020904">
    <property type="entry name" value="Sc_DH/Rdtase_CS"/>
</dbReference>
<proteinExistence type="inferred from homology"/>
<dbReference type="PRINTS" id="PR00081">
    <property type="entry name" value="GDHRDH"/>
</dbReference>